<gene>
    <name evidence="2" type="ORF">OG563_01135</name>
</gene>
<proteinExistence type="predicted"/>
<name>A0ABZ1YYD8_9NOCA</name>
<dbReference type="RefSeq" id="WP_327099807.1">
    <property type="nucleotide sequence ID" value="NZ_CP109149.1"/>
</dbReference>
<organism evidence="2 3">
    <name type="scientific">Nocardia vinacea</name>
    <dbReference type="NCBI Taxonomy" id="96468"/>
    <lineage>
        <taxon>Bacteria</taxon>
        <taxon>Bacillati</taxon>
        <taxon>Actinomycetota</taxon>
        <taxon>Actinomycetes</taxon>
        <taxon>Mycobacteriales</taxon>
        <taxon>Nocardiaceae</taxon>
        <taxon>Nocardia</taxon>
    </lineage>
</organism>
<accession>A0ABZ1YYD8</accession>
<dbReference type="Proteomes" id="UP001432062">
    <property type="component" value="Chromosome"/>
</dbReference>
<evidence type="ECO:0000313" key="3">
    <source>
        <dbReference type="Proteomes" id="UP001432062"/>
    </source>
</evidence>
<keyword evidence="3" id="KW-1185">Reference proteome</keyword>
<protein>
    <recommendedName>
        <fullName evidence="1">DUF6879 domain-containing protein</fullName>
    </recommendedName>
</protein>
<feature type="domain" description="DUF6879" evidence="1">
    <location>
        <begin position="8"/>
        <end position="175"/>
    </location>
</feature>
<sequence length="181" mass="20846">MLFFSIEETNDLIRETRSDAFHLEVSDDHSQVSDETEPMRRVLAGLPPFEEESYPPSWRAWEELTSEVAGRGVPIRRVRVVSEPLTEYVRFLHALTDRNQRYGEDIRWLPRHLADPSEYTDDEWWLLDETVAFTIFTKTGDLAGAAVTTDPVLVARCTTVRDTLWNKAIPHHDYMPGGRSG</sequence>
<evidence type="ECO:0000259" key="1">
    <source>
        <dbReference type="Pfam" id="PF21806"/>
    </source>
</evidence>
<dbReference type="Pfam" id="PF21806">
    <property type="entry name" value="DUF6879"/>
    <property type="match status" value="1"/>
</dbReference>
<dbReference type="InterPro" id="IPR049244">
    <property type="entry name" value="DUF6879"/>
</dbReference>
<evidence type="ECO:0000313" key="2">
    <source>
        <dbReference type="EMBL" id="WUV46895.1"/>
    </source>
</evidence>
<dbReference type="EMBL" id="CP109441">
    <property type="protein sequence ID" value="WUV46895.1"/>
    <property type="molecule type" value="Genomic_DNA"/>
</dbReference>
<reference evidence="2" key="1">
    <citation type="submission" date="2022-10" db="EMBL/GenBank/DDBJ databases">
        <title>The complete genomes of actinobacterial strains from the NBC collection.</title>
        <authorList>
            <person name="Joergensen T.S."/>
            <person name="Alvarez Arevalo M."/>
            <person name="Sterndorff E.B."/>
            <person name="Faurdal D."/>
            <person name="Vuksanovic O."/>
            <person name="Mourched A.-S."/>
            <person name="Charusanti P."/>
            <person name="Shaw S."/>
            <person name="Blin K."/>
            <person name="Weber T."/>
        </authorList>
    </citation>
    <scope>NUCLEOTIDE SEQUENCE</scope>
    <source>
        <strain evidence="2">NBC_01482</strain>
    </source>
</reference>